<evidence type="ECO:0000256" key="1">
    <source>
        <dbReference type="SAM" id="MobiDB-lite"/>
    </source>
</evidence>
<feature type="region of interest" description="Disordered" evidence="1">
    <location>
        <begin position="49"/>
        <end position="69"/>
    </location>
</feature>
<keyword evidence="3" id="KW-1185">Reference proteome</keyword>
<organism evidence="2 3">
    <name type="scientific">Senna tora</name>
    <dbReference type="NCBI Taxonomy" id="362788"/>
    <lineage>
        <taxon>Eukaryota</taxon>
        <taxon>Viridiplantae</taxon>
        <taxon>Streptophyta</taxon>
        <taxon>Embryophyta</taxon>
        <taxon>Tracheophyta</taxon>
        <taxon>Spermatophyta</taxon>
        <taxon>Magnoliopsida</taxon>
        <taxon>eudicotyledons</taxon>
        <taxon>Gunneridae</taxon>
        <taxon>Pentapetalae</taxon>
        <taxon>rosids</taxon>
        <taxon>fabids</taxon>
        <taxon>Fabales</taxon>
        <taxon>Fabaceae</taxon>
        <taxon>Caesalpinioideae</taxon>
        <taxon>Cassia clade</taxon>
        <taxon>Senna</taxon>
    </lineage>
</organism>
<gene>
    <name evidence="2" type="ORF">G2W53_032741</name>
</gene>
<proteinExistence type="predicted"/>
<evidence type="ECO:0000313" key="3">
    <source>
        <dbReference type="Proteomes" id="UP000634136"/>
    </source>
</evidence>
<dbReference type="EMBL" id="JAAIUW010000010">
    <property type="protein sequence ID" value="KAF7811765.1"/>
    <property type="molecule type" value="Genomic_DNA"/>
</dbReference>
<accession>A0A834SWZ8</accession>
<protein>
    <submittedName>
        <fullName evidence="2">Uncharacterized protein</fullName>
    </submittedName>
</protein>
<dbReference type="AlphaFoldDB" id="A0A834SWZ8"/>
<sequence>MRSLRAIKHGFSLFVKQYSRSVGLGQANISIKVKKGWVRYLHSRSNNSSKREACIGHGKTEGFHNQDSNRIDRRCETREHSGCPVNSDLPKTVVASPSSFVGDSIRACSDMPNDALVELRKEGPAHID</sequence>
<reference evidence="2" key="1">
    <citation type="submission" date="2020-09" db="EMBL/GenBank/DDBJ databases">
        <title>Genome-Enabled Discovery of Anthraquinone Biosynthesis in Senna tora.</title>
        <authorList>
            <person name="Kang S.-H."/>
            <person name="Pandey R.P."/>
            <person name="Lee C.-M."/>
            <person name="Sim J.-S."/>
            <person name="Jeong J.-T."/>
            <person name="Choi B.-S."/>
            <person name="Jung M."/>
            <person name="Ginzburg D."/>
            <person name="Zhao K."/>
            <person name="Won S.Y."/>
            <person name="Oh T.-J."/>
            <person name="Yu Y."/>
            <person name="Kim N.-H."/>
            <person name="Lee O.R."/>
            <person name="Lee T.-H."/>
            <person name="Bashyal P."/>
            <person name="Kim T.-S."/>
            <person name="Lee W.-H."/>
            <person name="Kawkins C."/>
            <person name="Kim C.-K."/>
            <person name="Kim J.S."/>
            <person name="Ahn B.O."/>
            <person name="Rhee S.Y."/>
            <person name="Sohng J.K."/>
        </authorList>
    </citation>
    <scope>NUCLEOTIDE SEQUENCE</scope>
    <source>
        <tissue evidence="2">Leaf</tissue>
    </source>
</reference>
<comment type="caution">
    <text evidence="2">The sequence shown here is derived from an EMBL/GenBank/DDBJ whole genome shotgun (WGS) entry which is preliminary data.</text>
</comment>
<dbReference type="Proteomes" id="UP000634136">
    <property type="component" value="Unassembled WGS sequence"/>
</dbReference>
<name>A0A834SWZ8_9FABA</name>
<evidence type="ECO:0000313" key="2">
    <source>
        <dbReference type="EMBL" id="KAF7811765.1"/>
    </source>
</evidence>